<dbReference type="GO" id="GO:0005874">
    <property type="term" value="C:microtubule"/>
    <property type="evidence" value="ECO:0007669"/>
    <property type="project" value="TreeGrafter"/>
</dbReference>
<dbReference type="GO" id="GO:0008017">
    <property type="term" value="F:microtubule binding"/>
    <property type="evidence" value="ECO:0007669"/>
    <property type="project" value="InterPro"/>
</dbReference>
<organism evidence="4">
    <name type="scientific">Chromera velia CCMP2878</name>
    <dbReference type="NCBI Taxonomy" id="1169474"/>
    <lineage>
        <taxon>Eukaryota</taxon>
        <taxon>Sar</taxon>
        <taxon>Alveolata</taxon>
        <taxon>Colpodellida</taxon>
        <taxon>Chromeraceae</taxon>
        <taxon>Chromera</taxon>
    </lineage>
</organism>
<dbReference type="InterPro" id="IPR027417">
    <property type="entry name" value="P-loop_NTPase"/>
</dbReference>
<comment type="similarity">
    <text evidence="1">Belongs to the TRAFAC class myosin-kinesin ATPase superfamily. Kinesin family.</text>
</comment>
<feature type="region of interest" description="Disordered" evidence="2">
    <location>
        <begin position="116"/>
        <end position="135"/>
    </location>
</feature>
<keyword evidence="1" id="KW-0505">Motor protein</keyword>
<evidence type="ECO:0000259" key="3">
    <source>
        <dbReference type="PROSITE" id="PS50067"/>
    </source>
</evidence>
<name>A0A0G4GZX2_9ALVE</name>
<dbReference type="PRINTS" id="PR00380">
    <property type="entry name" value="KINESINHEAVY"/>
</dbReference>
<dbReference type="GO" id="GO:0007018">
    <property type="term" value="P:microtubule-based movement"/>
    <property type="evidence" value="ECO:0007669"/>
    <property type="project" value="InterPro"/>
</dbReference>
<feature type="binding site" evidence="1">
    <location>
        <begin position="69"/>
        <end position="76"/>
    </location>
    <ligand>
        <name>ATP</name>
        <dbReference type="ChEBI" id="CHEBI:30616"/>
    </ligand>
</feature>
<dbReference type="InterPro" id="IPR036961">
    <property type="entry name" value="Kinesin_motor_dom_sf"/>
</dbReference>
<accession>A0A0G4GZX2</accession>
<gene>
    <name evidence="4" type="ORF">Cvel_24084</name>
</gene>
<dbReference type="InterPro" id="IPR027640">
    <property type="entry name" value="Kinesin-like_fam"/>
</dbReference>
<dbReference type="GO" id="GO:0016887">
    <property type="term" value="F:ATP hydrolysis activity"/>
    <property type="evidence" value="ECO:0007669"/>
    <property type="project" value="TreeGrafter"/>
</dbReference>
<evidence type="ECO:0000256" key="1">
    <source>
        <dbReference type="PROSITE-ProRule" id="PRU00283"/>
    </source>
</evidence>
<dbReference type="VEuPathDB" id="CryptoDB:Cvel_24084"/>
<dbReference type="SMART" id="SM00129">
    <property type="entry name" value="KISc"/>
    <property type="match status" value="1"/>
</dbReference>
<dbReference type="EMBL" id="CDMZ01001731">
    <property type="protein sequence ID" value="CEM36751.1"/>
    <property type="molecule type" value="Genomic_DNA"/>
</dbReference>
<dbReference type="GO" id="GO:0003777">
    <property type="term" value="F:microtubule motor activity"/>
    <property type="evidence" value="ECO:0007669"/>
    <property type="project" value="InterPro"/>
</dbReference>
<dbReference type="PROSITE" id="PS50067">
    <property type="entry name" value="KINESIN_MOTOR_2"/>
    <property type="match status" value="1"/>
</dbReference>
<dbReference type="InterPro" id="IPR001752">
    <property type="entry name" value="Kinesin_motor_dom"/>
</dbReference>
<sequence length="369" mass="38644">MSMYNVVPIIPSEVKPSTADLSKNVCVFHPESVLSSNGAQRSDFFATVGAPCVAAVVEAQKSSVFVTLGGTGTGKSHTLFGDLSADLSGSSDGGVASQALSHLFREVLRGEGEAVFGKKEGGGEGKGGWGGDYGTNNNNSSNPGCALSHFGTASSTSLGRGVGVGESVGECPFLVEMVFLEVLGGSVIDLLKAPEARRQLAVVKDRFGLFSVNGLSRTQVSSETEALSLLRCSLSQRSVESLPTNSRTSRGHSMLSVVVTKRATGQRAALSFVDVATAMALSSAGAPSDPVSQAISDSLQALRLIISQIVHFPVLPELDELDEECRNSVFSSLAYWKSRGVWSPLGEEISYEDSVLSKLLKPIFSCPNT</sequence>
<keyword evidence="1" id="KW-0067">ATP-binding</keyword>
<keyword evidence="1" id="KW-0547">Nucleotide-binding</keyword>
<proteinExistence type="inferred from homology"/>
<protein>
    <recommendedName>
        <fullName evidence="3">Kinesin motor domain-containing protein</fullName>
    </recommendedName>
</protein>
<dbReference type="PANTHER" id="PTHR24115">
    <property type="entry name" value="KINESIN-RELATED"/>
    <property type="match status" value="1"/>
</dbReference>
<dbReference type="GO" id="GO:0005524">
    <property type="term" value="F:ATP binding"/>
    <property type="evidence" value="ECO:0007669"/>
    <property type="project" value="UniProtKB-UniRule"/>
</dbReference>
<evidence type="ECO:0000313" key="4">
    <source>
        <dbReference type="EMBL" id="CEM36751.1"/>
    </source>
</evidence>
<dbReference type="Gene3D" id="3.40.850.10">
    <property type="entry name" value="Kinesin motor domain"/>
    <property type="match status" value="1"/>
</dbReference>
<reference evidence="4" key="1">
    <citation type="submission" date="2014-11" db="EMBL/GenBank/DDBJ databases">
        <authorList>
            <person name="Otto D Thomas"/>
            <person name="Naeem Raeece"/>
        </authorList>
    </citation>
    <scope>NUCLEOTIDE SEQUENCE</scope>
</reference>
<dbReference type="SUPFAM" id="SSF52540">
    <property type="entry name" value="P-loop containing nucleoside triphosphate hydrolases"/>
    <property type="match status" value="1"/>
</dbReference>
<dbReference type="GO" id="GO:0005871">
    <property type="term" value="C:kinesin complex"/>
    <property type="evidence" value="ECO:0007669"/>
    <property type="project" value="TreeGrafter"/>
</dbReference>
<feature type="domain" description="Kinesin motor" evidence="3">
    <location>
        <begin position="1"/>
        <end position="369"/>
    </location>
</feature>
<feature type="compositionally biased region" description="Gly residues" evidence="2">
    <location>
        <begin position="124"/>
        <end position="133"/>
    </location>
</feature>
<dbReference type="Pfam" id="PF00225">
    <property type="entry name" value="Kinesin"/>
    <property type="match status" value="1"/>
</dbReference>
<evidence type="ECO:0000256" key="2">
    <source>
        <dbReference type="SAM" id="MobiDB-lite"/>
    </source>
</evidence>
<dbReference type="AlphaFoldDB" id="A0A0G4GZX2"/>